<gene>
    <name evidence="2" type="ORF">C7T94_14835</name>
</gene>
<keyword evidence="1" id="KW-0812">Transmembrane</keyword>
<evidence type="ECO:0000313" key="3">
    <source>
        <dbReference type="Proteomes" id="UP000240912"/>
    </source>
</evidence>
<feature type="transmembrane region" description="Helical" evidence="1">
    <location>
        <begin position="12"/>
        <end position="36"/>
    </location>
</feature>
<accession>A0A2T3HI74</accession>
<comment type="caution">
    <text evidence="2">The sequence shown here is derived from an EMBL/GenBank/DDBJ whole genome shotgun (WGS) entry which is preliminary data.</text>
</comment>
<dbReference type="EMBL" id="PYLS01000006">
    <property type="protein sequence ID" value="PST82081.1"/>
    <property type="molecule type" value="Genomic_DNA"/>
</dbReference>
<dbReference type="PANTHER" id="PTHR34219:SF3">
    <property type="entry name" value="BLL7967 PROTEIN"/>
    <property type="match status" value="1"/>
</dbReference>
<dbReference type="OrthoDB" id="111691at2"/>
<organism evidence="2 3">
    <name type="scientific">Pedobacter yulinensis</name>
    <dbReference type="NCBI Taxonomy" id="2126353"/>
    <lineage>
        <taxon>Bacteria</taxon>
        <taxon>Pseudomonadati</taxon>
        <taxon>Bacteroidota</taxon>
        <taxon>Sphingobacteriia</taxon>
        <taxon>Sphingobacteriales</taxon>
        <taxon>Sphingobacteriaceae</taxon>
        <taxon>Pedobacter</taxon>
    </lineage>
</organism>
<dbReference type="Pfam" id="PF03929">
    <property type="entry name" value="PepSY_TM"/>
    <property type="match status" value="1"/>
</dbReference>
<dbReference type="AlphaFoldDB" id="A0A2T3HI74"/>
<keyword evidence="1" id="KW-1133">Transmembrane helix</keyword>
<keyword evidence="1" id="KW-0472">Membrane</keyword>
<evidence type="ECO:0000313" key="2">
    <source>
        <dbReference type="EMBL" id="PST82081.1"/>
    </source>
</evidence>
<dbReference type="Proteomes" id="UP000240912">
    <property type="component" value="Unassembled WGS sequence"/>
</dbReference>
<feature type="transmembrane region" description="Helical" evidence="1">
    <location>
        <begin position="188"/>
        <end position="208"/>
    </location>
</feature>
<sequence length="382" mass="42992">MLRGLKKLAGKLHLWLGLATGLIVIIIGLTGCLYVFEAELRQWSQADYLSVPARAQPRLTLDRLLDSARLAAQGSKIMQVRVTEQQPGATVAMVTKDQRVLFLDPYTGLVVHRGGQDWLAVVQSIHISLLLGETGKAIIKWSVVIFVLMLATGLILWFPGQLRLLRQSLTIKRKASFKRLNYDLHNVLGFYASFVLLITACSGLFFAFKEVKSAVAFFTGSRISEGIVPATPVRFSGNEPAMYRQMYEWASLRYPGAGQASFSVRKNGELRLRLLFPYKWYRKQHTFFFNAENGTLKRYKLYPSFSRADKAEALNYDLHTGQLFGLPGKILACLASLTAASLPVTGFIIWWKKGRKRKPRTRRHRKLRLSLGKSAALPAELS</sequence>
<feature type="transmembrane region" description="Helical" evidence="1">
    <location>
        <begin position="329"/>
        <end position="351"/>
    </location>
</feature>
<feature type="transmembrane region" description="Helical" evidence="1">
    <location>
        <begin position="138"/>
        <end position="158"/>
    </location>
</feature>
<proteinExistence type="predicted"/>
<reference evidence="2 3" key="1">
    <citation type="submission" date="2018-03" db="EMBL/GenBank/DDBJ databases">
        <authorList>
            <person name="Keele B.F."/>
        </authorList>
    </citation>
    <scope>NUCLEOTIDE SEQUENCE [LARGE SCALE GENOMIC DNA]</scope>
    <source>
        <strain evidence="2 3">YL28-9</strain>
    </source>
</reference>
<protein>
    <submittedName>
        <fullName evidence="2">PepSY domain-containing protein</fullName>
    </submittedName>
</protein>
<dbReference type="PROSITE" id="PS51257">
    <property type="entry name" value="PROKAR_LIPOPROTEIN"/>
    <property type="match status" value="1"/>
</dbReference>
<name>A0A2T3HI74_9SPHI</name>
<keyword evidence="3" id="KW-1185">Reference proteome</keyword>
<evidence type="ECO:0000256" key="1">
    <source>
        <dbReference type="SAM" id="Phobius"/>
    </source>
</evidence>
<dbReference type="InterPro" id="IPR005625">
    <property type="entry name" value="PepSY-ass_TM"/>
</dbReference>
<dbReference type="PANTHER" id="PTHR34219">
    <property type="entry name" value="IRON-REGULATED INNER MEMBRANE PROTEIN-RELATED"/>
    <property type="match status" value="1"/>
</dbReference>